<dbReference type="RefSeq" id="WP_027840819.1">
    <property type="nucleotide sequence ID" value="NZ_LMTZ01000151.1"/>
</dbReference>
<dbReference type="InterPro" id="IPR053218">
    <property type="entry name" value="Pathogen-related_defense"/>
</dbReference>
<dbReference type="GO" id="GO:0030638">
    <property type="term" value="P:polyketide metabolic process"/>
    <property type="evidence" value="ECO:0007669"/>
    <property type="project" value="InterPro"/>
</dbReference>
<dbReference type="OrthoDB" id="448312at2"/>
<reference evidence="1 2" key="1">
    <citation type="journal article" date="2015" name="Genome Announc.">
        <title>Draft Genome of the Euendolithic (true boring) Cyanobacterium Mastigocoleus testarum strain BC008.</title>
        <authorList>
            <person name="Guida B.S."/>
            <person name="Garcia-Pichel F."/>
        </authorList>
    </citation>
    <scope>NUCLEOTIDE SEQUENCE [LARGE SCALE GENOMIC DNA]</scope>
    <source>
        <strain evidence="1 2">BC008</strain>
    </source>
</reference>
<dbReference type="Gene3D" id="3.10.450.50">
    <property type="match status" value="1"/>
</dbReference>
<keyword evidence="2" id="KW-1185">Reference proteome</keyword>
<comment type="caution">
    <text evidence="1">The sequence shown here is derived from an EMBL/GenBank/DDBJ whole genome shotgun (WGS) entry which is preliminary data.</text>
</comment>
<dbReference type="PANTHER" id="PTHR31723:SF10">
    <property type="entry name" value="PATHOGEN-RELATED PROTEIN"/>
    <property type="match status" value="1"/>
</dbReference>
<sequence length="270" mass="31770">MTIREPNDLHLWVQDRDTVLEYSDNVEWRYDEKPDYSRSNARLAEESTRNHPQYSLEDLVQNLVRTFDIEANFKTNPQQWISVVNDEFRMSTNGGKDHTVPDLIESGTYKALIGDTTHYKASEEDFESSTNLFHTAFPDGFLWEVLEVYSEPPNITFKWRHWGHFTGSYKDYLPTGETIEIIGMSVVRVTDDLKIISLEHFYDNTKFLDSLTSVGKPLEVTEEKQKPNKFFGFLKKLNFFGFPKRIWNWIKKKRSRKLETSRCPFKSLVS</sequence>
<dbReference type="PANTHER" id="PTHR31723">
    <property type="entry name" value="PATHOGENESIS-RELATED FAMILY PROTEIN"/>
    <property type="match status" value="1"/>
</dbReference>
<gene>
    <name evidence="1" type="ORF">BC008_38640</name>
</gene>
<dbReference type="AlphaFoldDB" id="A0A0V7ZE25"/>
<organism evidence="1 2">
    <name type="scientific">Mastigocoleus testarum BC008</name>
    <dbReference type="NCBI Taxonomy" id="371196"/>
    <lineage>
        <taxon>Bacteria</taxon>
        <taxon>Bacillati</taxon>
        <taxon>Cyanobacteriota</taxon>
        <taxon>Cyanophyceae</taxon>
        <taxon>Nostocales</taxon>
        <taxon>Hapalosiphonaceae</taxon>
        <taxon>Mastigocoleus</taxon>
    </lineage>
</organism>
<dbReference type="SUPFAM" id="SSF54427">
    <property type="entry name" value="NTF2-like"/>
    <property type="match status" value="1"/>
</dbReference>
<dbReference type="Proteomes" id="UP000053372">
    <property type="component" value="Unassembled WGS sequence"/>
</dbReference>
<dbReference type="EMBL" id="LMTZ01000151">
    <property type="protein sequence ID" value="KST62744.1"/>
    <property type="molecule type" value="Genomic_DNA"/>
</dbReference>
<dbReference type="InterPro" id="IPR032710">
    <property type="entry name" value="NTF2-like_dom_sf"/>
</dbReference>
<dbReference type="Pfam" id="PF07366">
    <property type="entry name" value="SnoaL"/>
    <property type="match status" value="1"/>
</dbReference>
<proteinExistence type="predicted"/>
<accession>A0A0V7ZE25</accession>
<evidence type="ECO:0000313" key="2">
    <source>
        <dbReference type="Proteomes" id="UP000053372"/>
    </source>
</evidence>
<dbReference type="InterPro" id="IPR009959">
    <property type="entry name" value="Cyclase_SnoaL-like"/>
</dbReference>
<protein>
    <submittedName>
        <fullName evidence="1">SnoaL-like polyketide cyclase</fullName>
    </submittedName>
</protein>
<evidence type="ECO:0000313" key="1">
    <source>
        <dbReference type="EMBL" id="KST62744.1"/>
    </source>
</evidence>
<name>A0A0V7ZE25_9CYAN</name>